<dbReference type="AlphaFoldDB" id="A0A2P2NUI5"/>
<sequence>MPSTLTVFNKRIHAIIFFNKPPKDINTICQTCMYFKKRLEITSADPK</sequence>
<accession>A0A2P2NUI5</accession>
<organism evidence="1">
    <name type="scientific">Rhizophora mucronata</name>
    <name type="common">Asiatic mangrove</name>
    <dbReference type="NCBI Taxonomy" id="61149"/>
    <lineage>
        <taxon>Eukaryota</taxon>
        <taxon>Viridiplantae</taxon>
        <taxon>Streptophyta</taxon>
        <taxon>Embryophyta</taxon>
        <taxon>Tracheophyta</taxon>
        <taxon>Spermatophyta</taxon>
        <taxon>Magnoliopsida</taxon>
        <taxon>eudicotyledons</taxon>
        <taxon>Gunneridae</taxon>
        <taxon>Pentapetalae</taxon>
        <taxon>rosids</taxon>
        <taxon>fabids</taxon>
        <taxon>Malpighiales</taxon>
        <taxon>Rhizophoraceae</taxon>
        <taxon>Rhizophora</taxon>
    </lineage>
</organism>
<proteinExistence type="predicted"/>
<name>A0A2P2NUI5_RHIMU</name>
<dbReference type="EMBL" id="GGEC01065606">
    <property type="protein sequence ID" value="MBX46090.1"/>
    <property type="molecule type" value="Transcribed_RNA"/>
</dbReference>
<protein>
    <submittedName>
        <fullName evidence="1">Uncharacterized protein</fullName>
    </submittedName>
</protein>
<evidence type="ECO:0000313" key="1">
    <source>
        <dbReference type="EMBL" id="MBX46090.1"/>
    </source>
</evidence>
<reference evidence="1" key="1">
    <citation type="submission" date="2018-02" db="EMBL/GenBank/DDBJ databases">
        <title>Rhizophora mucronata_Transcriptome.</title>
        <authorList>
            <person name="Meera S.P."/>
            <person name="Sreeshan A."/>
            <person name="Augustine A."/>
        </authorList>
    </citation>
    <scope>NUCLEOTIDE SEQUENCE</scope>
    <source>
        <tissue evidence="1">Leaf</tissue>
    </source>
</reference>